<protein>
    <recommendedName>
        <fullName evidence="3">Protein kilB</fullName>
    </recommendedName>
</protein>
<accession>A0A0F7VT81</accession>
<dbReference type="EMBL" id="LN831790">
    <property type="protein sequence ID" value="CQR61773.1"/>
    <property type="molecule type" value="Genomic_DNA"/>
</dbReference>
<name>A0A0F7VT81_STRLW</name>
<evidence type="ECO:0000313" key="2">
    <source>
        <dbReference type="Proteomes" id="UP000035016"/>
    </source>
</evidence>
<dbReference type="Proteomes" id="UP000035016">
    <property type="component" value="Chromosome Chromosome"/>
</dbReference>
<sequence length="156" mass="16608">MIATVLAVIGTLLGSIVTGTFQHLAAGRAERAAAAEQLRRDRLDAVTTLASAGSDHRRALWMRGEARLRGAGSDELEELRAKSHVTRSAITRPLVALRLLVPDPTVHATAQAMVVATYDMVDAAMSIEELTAAQDTARAAHDRFIDAAAAYFSANT</sequence>
<dbReference type="AlphaFoldDB" id="A0A0F7VT81"/>
<proteinExistence type="predicted"/>
<gene>
    <name evidence="1" type="primary">sle_23120</name>
</gene>
<dbReference type="KEGG" id="sle:sle_23120"/>
<evidence type="ECO:0000313" key="1">
    <source>
        <dbReference type="EMBL" id="CQR61773.1"/>
    </source>
</evidence>
<organism evidence="1 2">
    <name type="scientific">Streptomyces leeuwenhoekii</name>
    <dbReference type="NCBI Taxonomy" id="1437453"/>
    <lineage>
        <taxon>Bacteria</taxon>
        <taxon>Bacillati</taxon>
        <taxon>Actinomycetota</taxon>
        <taxon>Actinomycetes</taxon>
        <taxon>Kitasatosporales</taxon>
        <taxon>Streptomycetaceae</taxon>
        <taxon>Streptomyces</taxon>
    </lineage>
</organism>
<dbReference type="RefSeq" id="WP_029387854.1">
    <property type="nucleotide sequence ID" value="NZ_AZSD01000597.1"/>
</dbReference>
<reference evidence="1 2" key="1">
    <citation type="submission" date="2015-02" db="EMBL/GenBank/DDBJ databases">
        <authorList>
            <person name="Gomez-Escribano P.J."/>
        </authorList>
    </citation>
    <scope>NUCLEOTIDE SEQUENCE [LARGE SCALE GENOMIC DNA]</scope>
    <source>
        <strain evidence="2">C34 (DSM 42122 / NRRL B-24963)</strain>
    </source>
</reference>
<evidence type="ECO:0008006" key="3">
    <source>
        <dbReference type="Google" id="ProtNLM"/>
    </source>
</evidence>